<dbReference type="AlphaFoldDB" id="A0A5S3XR68"/>
<dbReference type="Pfam" id="PF25967">
    <property type="entry name" value="RND-MFP_C"/>
    <property type="match status" value="1"/>
</dbReference>
<comment type="caution">
    <text evidence="5">The sequence shown here is derived from an EMBL/GenBank/DDBJ whole genome shotgun (WGS) entry which is preliminary data.</text>
</comment>
<feature type="chain" id="PRO_5024416520" description="Multidrug resistance protein MdtA-like C-terminal permuted SH3 domain-containing protein" evidence="2">
    <location>
        <begin position="25"/>
        <end position="351"/>
    </location>
</feature>
<dbReference type="Gene3D" id="2.40.420.20">
    <property type="match status" value="1"/>
</dbReference>
<dbReference type="OrthoDB" id="6292609at2"/>
<dbReference type="EMBL" id="PNCL01000028">
    <property type="protein sequence ID" value="TMP60198.1"/>
    <property type="molecule type" value="Genomic_DNA"/>
</dbReference>
<dbReference type="EMBL" id="PNCK01000005">
    <property type="protein sequence ID" value="TMP46752.1"/>
    <property type="molecule type" value="Genomic_DNA"/>
</dbReference>
<dbReference type="RefSeq" id="WP_138594314.1">
    <property type="nucleotide sequence ID" value="NZ_PNCK01000005.1"/>
</dbReference>
<evidence type="ECO:0000259" key="3">
    <source>
        <dbReference type="Pfam" id="PF25967"/>
    </source>
</evidence>
<evidence type="ECO:0000313" key="7">
    <source>
        <dbReference type="Proteomes" id="UP000307706"/>
    </source>
</evidence>
<protein>
    <recommendedName>
        <fullName evidence="3">Multidrug resistance protein MdtA-like C-terminal permuted SH3 domain-containing protein</fullName>
    </recommendedName>
</protein>
<keyword evidence="6" id="KW-1185">Reference proteome</keyword>
<dbReference type="NCBIfam" id="TIGR01730">
    <property type="entry name" value="RND_mfp"/>
    <property type="match status" value="1"/>
</dbReference>
<feature type="signal peptide" evidence="2">
    <location>
        <begin position="1"/>
        <end position="24"/>
    </location>
</feature>
<dbReference type="InterPro" id="IPR058627">
    <property type="entry name" value="MdtA-like_C"/>
</dbReference>
<feature type="domain" description="Multidrug resistance protein MdtA-like C-terminal permuted SH3" evidence="3">
    <location>
        <begin position="279"/>
        <end position="333"/>
    </location>
</feature>
<dbReference type="Proteomes" id="UP000307706">
    <property type="component" value="Unassembled WGS sequence"/>
</dbReference>
<keyword evidence="2" id="KW-0732">Signal</keyword>
<sequence>MLHFGRFFIVVAMVIGAPTLSVQANSTPTVRVSEAQPWLQGIQKPLFCHADVPFRQQVSSHVSAELTWILPAGSQVKKGELLAKQNDFYLKRQLAQLDANAKAAHANYVYSFNEYERLSKLDEGGVVSSSELQQHKRDYQTAAEQNKMYAEQYRVVQHQLNNLMHRATTDGVVLSLSGEPGQWVGEGEGILVFLPADQQEVTCRVALDLYQQFNQFKDVALTLADGTELFLDRHAGQVSSQDQTINLHLKFKKNRPEKFLIGQRYVVDVSVAASNLTKVPYDALTINNNKYYVWRVDQDNKVSKVAAKIVDTGNTYSVIQGQLKAGDKVVIKGKIALKDDAEVTINSQVKL</sequence>
<evidence type="ECO:0000256" key="2">
    <source>
        <dbReference type="SAM" id="SignalP"/>
    </source>
</evidence>
<evidence type="ECO:0000313" key="5">
    <source>
        <dbReference type="EMBL" id="TMP60198.1"/>
    </source>
</evidence>
<dbReference type="GO" id="GO:1990281">
    <property type="term" value="C:efflux pump complex"/>
    <property type="evidence" value="ECO:0007669"/>
    <property type="project" value="TreeGrafter"/>
</dbReference>
<dbReference type="Gene3D" id="2.40.50.100">
    <property type="match status" value="1"/>
</dbReference>
<dbReference type="PANTHER" id="PTHR30469">
    <property type="entry name" value="MULTIDRUG RESISTANCE PROTEIN MDTA"/>
    <property type="match status" value="1"/>
</dbReference>
<dbReference type="InterPro" id="IPR006143">
    <property type="entry name" value="RND_pump_MFP"/>
</dbReference>
<evidence type="ECO:0000313" key="4">
    <source>
        <dbReference type="EMBL" id="TMP46752.1"/>
    </source>
</evidence>
<reference evidence="6 7" key="1">
    <citation type="submission" date="2017-12" db="EMBL/GenBank/DDBJ databases">
        <authorList>
            <person name="Paulsen S."/>
            <person name="Gram L.K."/>
        </authorList>
    </citation>
    <scope>NUCLEOTIDE SEQUENCE [LARGE SCALE GENOMIC DNA]</scope>
    <source>
        <strain evidence="5 7">S2231</strain>
        <strain evidence="4 6">S2233</strain>
    </source>
</reference>
<proteinExistence type="inferred from homology"/>
<organism evidence="5 7">
    <name type="scientific">Pseudoalteromonas citrea</name>
    <dbReference type="NCBI Taxonomy" id="43655"/>
    <lineage>
        <taxon>Bacteria</taxon>
        <taxon>Pseudomonadati</taxon>
        <taxon>Pseudomonadota</taxon>
        <taxon>Gammaproteobacteria</taxon>
        <taxon>Alteromonadales</taxon>
        <taxon>Pseudoalteromonadaceae</taxon>
        <taxon>Pseudoalteromonas</taxon>
    </lineage>
</organism>
<reference evidence="7" key="2">
    <citation type="submission" date="2019-06" db="EMBL/GenBank/DDBJ databases">
        <title>Co-occurence of chitin degradation, pigmentation and bioactivity in marine Pseudoalteromonas.</title>
        <authorList>
            <person name="Sonnenschein E.C."/>
            <person name="Bech P.K."/>
        </authorList>
    </citation>
    <scope>NUCLEOTIDE SEQUENCE [LARGE SCALE GENOMIC DNA]</scope>
    <source>
        <strain evidence="7">S2231</strain>
        <strain evidence="4">S2233</strain>
    </source>
</reference>
<gene>
    <name evidence="5" type="ORF">CWB96_07370</name>
    <name evidence="4" type="ORF">CWB97_01000</name>
</gene>
<reference evidence="5" key="3">
    <citation type="submission" date="2019-09" db="EMBL/GenBank/DDBJ databases">
        <title>Co-occurence of chitin degradation, pigmentation and bioactivity in marine Pseudoalteromonas.</title>
        <authorList>
            <person name="Sonnenschein E.C."/>
            <person name="Bech P.K."/>
        </authorList>
    </citation>
    <scope>NUCLEOTIDE SEQUENCE</scope>
    <source>
        <strain evidence="5">S2231</strain>
        <strain evidence="6">S2233</strain>
    </source>
</reference>
<dbReference type="Gene3D" id="1.10.287.470">
    <property type="entry name" value="Helix hairpin bin"/>
    <property type="match status" value="1"/>
</dbReference>
<dbReference type="SUPFAM" id="SSF111369">
    <property type="entry name" value="HlyD-like secretion proteins"/>
    <property type="match status" value="1"/>
</dbReference>
<comment type="similarity">
    <text evidence="1">Belongs to the membrane fusion protein (MFP) (TC 8.A.1) family.</text>
</comment>
<dbReference type="Proteomes" id="UP000305730">
    <property type="component" value="Unassembled WGS sequence"/>
</dbReference>
<evidence type="ECO:0000313" key="6">
    <source>
        <dbReference type="Proteomes" id="UP000305730"/>
    </source>
</evidence>
<dbReference type="GO" id="GO:0015562">
    <property type="term" value="F:efflux transmembrane transporter activity"/>
    <property type="evidence" value="ECO:0007669"/>
    <property type="project" value="TreeGrafter"/>
</dbReference>
<dbReference type="Gene3D" id="2.40.30.170">
    <property type="match status" value="1"/>
</dbReference>
<evidence type="ECO:0000256" key="1">
    <source>
        <dbReference type="ARBA" id="ARBA00009477"/>
    </source>
</evidence>
<accession>A0A5S3XR68</accession>
<name>A0A5S3XR68_9GAMM</name>